<comment type="caution">
    <text evidence="1">The sequence shown here is derived from an EMBL/GenBank/DDBJ whole genome shotgun (WGS) entry which is preliminary data.</text>
</comment>
<evidence type="ECO:0000313" key="1">
    <source>
        <dbReference type="EMBL" id="OPB46414.1"/>
    </source>
</evidence>
<organism evidence="1 2">
    <name type="scientific">Trichoderma guizhouense</name>
    <dbReference type="NCBI Taxonomy" id="1491466"/>
    <lineage>
        <taxon>Eukaryota</taxon>
        <taxon>Fungi</taxon>
        <taxon>Dikarya</taxon>
        <taxon>Ascomycota</taxon>
        <taxon>Pezizomycotina</taxon>
        <taxon>Sordariomycetes</taxon>
        <taxon>Hypocreomycetidae</taxon>
        <taxon>Hypocreales</taxon>
        <taxon>Hypocreaceae</taxon>
        <taxon>Trichoderma</taxon>
    </lineage>
</organism>
<evidence type="ECO:0000313" key="2">
    <source>
        <dbReference type="Proteomes" id="UP000191004"/>
    </source>
</evidence>
<dbReference type="InterPro" id="IPR005501">
    <property type="entry name" value="LamB/YcsF/PxpA-like"/>
</dbReference>
<protein>
    <submittedName>
        <fullName evidence="1">Lactam utilization protein LamB</fullName>
    </submittedName>
</protein>
<name>A0A1T3CZC4_9HYPO</name>
<keyword evidence="2" id="KW-1185">Reference proteome</keyword>
<sequence>MPRIQQPAKINVDLGEAFGNWKMGPDDELLPLIDHANVACGFHGDPVTMMETIRKAKKYGVKVGAHPGLPDLVGFGRRVMNITPDEAYAITVYQVNALKGFLEAEGMTLHHVKPHGVFYGMMMKDYDIALAVCRAIPKGVPIFLHTDTLTEKAAKELGVPYIAETCVDIRYGNGGIPVVNRRMSPWKKEEIQYNINNVMENCQVDTVEGGKYDFPLANHEVTICAHSDTPGALEVVKAMRESVDEFNAKYFPDFKRNSSI</sequence>
<dbReference type="InterPro" id="IPR011330">
    <property type="entry name" value="Glyco_hydro/deAcase_b/a-brl"/>
</dbReference>
<dbReference type="SUPFAM" id="SSF88713">
    <property type="entry name" value="Glycoside hydrolase/deacetylase"/>
    <property type="match status" value="1"/>
</dbReference>
<dbReference type="AlphaFoldDB" id="A0A1T3CZC4"/>
<dbReference type="PANTHER" id="PTHR30292">
    <property type="entry name" value="UNCHARACTERIZED PROTEIN YBGL-RELATED"/>
    <property type="match status" value="1"/>
</dbReference>
<dbReference type="Pfam" id="PF03746">
    <property type="entry name" value="LamB_YcsF"/>
    <property type="match status" value="1"/>
</dbReference>
<gene>
    <name evidence="1" type="ORF">A0O28_0065350</name>
</gene>
<dbReference type="PANTHER" id="PTHR30292:SF0">
    <property type="entry name" value="5-OXOPROLINASE SUBUNIT A"/>
    <property type="match status" value="1"/>
</dbReference>
<proteinExistence type="predicted"/>
<dbReference type="Proteomes" id="UP000191004">
    <property type="component" value="Unassembled WGS sequence"/>
</dbReference>
<dbReference type="Gene3D" id="3.20.20.370">
    <property type="entry name" value="Glycoside hydrolase/deacetylase"/>
    <property type="match status" value="1"/>
</dbReference>
<dbReference type="EMBL" id="LVVK01000003">
    <property type="protein sequence ID" value="OPB46414.1"/>
    <property type="molecule type" value="Genomic_DNA"/>
</dbReference>
<reference evidence="1 2" key="1">
    <citation type="submission" date="2016-04" db="EMBL/GenBank/DDBJ databases">
        <title>Multiple horizontal gene transfer events from other fungi enriched the ability of the initially mycotrophic fungus Trichoderma (Ascomycota) to feed on dead plant biomass.</title>
        <authorList>
            <person name="Atanasova L."/>
            <person name="Chenthamara K."/>
            <person name="Zhang J."/>
            <person name="Grujic M."/>
            <person name="Henrissat B."/>
            <person name="Kuo A."/>
            <person name="Aertz A."/>
            <person name="Salamov A."/>
            <person name="Lipzen A."/>
            <person name="Labutti K."/>
            <person name="Barry K."/>
            <person name="Miao Y."/>
            <person name="Rahimi M.J."/>
            <person name="Shen Q."/>
            <person name="Grigoriev I.V."/>
            <person name="Kubicek C.P."/>
            <person name="Druzhinina I.S."/>
        </authorList>
    </citation>
    <scope>NUCLEOTIDE SEQUENCE [LARGE SCALE GENOMIC DNA]</scope>
    <source>
        <strain evidence="1 2">NJAU 4742</strain>
    </source>
</reference>
<dbReference type="GO" id="GO:0005975">
    <property type="term" value="P:carbohydrate metabolic process"/>
    <property type="evidence" value="ECO:0007669"/>
    <property type="project" value="InterPro"/>
</dbReference>
<accession>A0A1T3CZC4</accession>